<evidence type="ECO:0000256" key="2">
    <source>
        <dbReference type="ARBA" id="ARBA00010617"/>
    </source>
</evidence>
<name>A0AAE1C5P3_9PEZI</name>
<evidence type="ECO:0000256" key="5">
    <source>
        <dbReference type="ARBA" id="ARBA00023002"/>
    </source>
</evidence>
<dbReference type="Pfam" id="PF00067">
    <property type="entry name" value="p450"/>
    <property type="match status" value="1"/>
</dbReference>
<evidence type="ECO:0000256" key="1">
    <source>
        <dbReference type="ARBA" id="ARBA00001971"/>
    </source>
</evidence>
<dbReference type="InterPro" id="IPR050121">
    <property type="entry name" value="Cytochrome_P450_monoxygenase"/>
</dbReference>
<evidence type="ECO:0000256" key="6">
    <source>
        <dbReference type="ARBA" id="ARBA00023004"/>
    </source>
</evidence>
<keyword evidence="5" id="KW-0560">Oxidoreductase</keyword>
<evidence type="ECO:0000313" key="10">
    <source>
        <dbReference type="Proteomes" id="UP001274830"/>
    </source>
</evidence>
<dbReference type="AlphaFoldDB" id="A0AAE1C5P3"/>
<dbReference type="Gene3D" id="1.10.630.10">
    <property type="entry name" value="Cytochrome P450"/>
    <property type="match status" value="1"/>
</dbReference>
<dbReference type="SUPFAM" id="SSF48264">
    <property type="entry name" value="Cytochrome P450"/>
    <property type="match status" value="1"/>
</dbReference>
<evidence type="ECO:0000256" key="7">
    <source>
        <dbReference type="ARBA" id="ARBA00023033"/>
    </source>
</evidence>
<dbReference type="CDD" id="cd11061">
    <property type="entry name" value="CYP67-like"/>
    <property type="match status" value="1"/>
</dbReference>
<comment type="cofactor">
    <cofactor evidence="1 8">
        <name>heme</name>
        <dbReference type="ChEBI" id="CHEBI:30413"/>
    </cofactor>
</comment>
<dbReference type="EMBL" id="JAUTXT010000003">
    <property type="protein sequence ID" value="KAK3678990.1"/>
    <property type="molecule type" value="Genomic_DNA"/>
</dbReference>
<dbReference type="PRINTS" id="PR00463">
    <property type="entry name" value="EP450I"/>
</dbReference>
<dbReference type="Proteomes" id="UP001274830">
    <property type="component" value="Unassembled WGS sequence"/>
</dbReference>
<evidence type="ECO:0008006" key="11">
    <source>
        <dbReference type="Google" id="ProtNLM"/>
    </source>
</evidence>
<keyword evidence="4 8" id="KW-0479">Metal-binding</keyword>
<dbReference type="InterPro" id="IPR036396">
    <property type="entry name" value="Cyt_P450_sf"/>
</dbReference>
<evidence type="ECO:0000256" key="4">
    <source>
        <dbReference type="ARBA" id="ARBA00022723"/>
    </source>
</evidence>
<dbReference type="PRINTS" id="PR00385">
    <property type="entry name" value="P450"/>
</dbReference>
<keyword evidence="10" id="KW-1185">Reference proteome</keyword>
<dbReference type="GO" id="GO:0016705">
    <property type="term" value="F:oxidoreductase activity, acting on paired donors, with incorporation or reduction of molecular oxygen"/>
    <property type="evidence" value="ECO:0007669"/>
    <property type="project" value="InterPro"/>
</dbReference>
<keyword evidence="7" id="KW-0503">Monooxygenase</keyword>
<dbReference type="GO" id="GO:0020037">
    <property type="term" value="F:heme binding"/>
    <property type="evidence" value="ECO:0007669"/>
    <property type="project" value="InterPro"/>
</dbReference>
<protein>
    <recommendedName>
        <fullName evidence="11">Cytochrome P450</fullName>
    </recommendedName>
</protein>
<evidence type="ECO:0000313" key="9">
    <source>
        <dbReference type="EMBL" id="KAK3678990.1"/>
    </source>
</evidence>
<keyword evidence="6 8" id="KW-0408">Iron</keyword>
<keyword evidence="3 8" id="KW-0349">Heme</keyword>
<dbReference type="GO" id="GO:0005506">
    <property type="term" value="F:iron ion binding"/>
    <property type="evidence" value="ECO:0007669"/>
    <property type="project" value="InterPro"/>
</dbReference>
<feature type="binding site" description="axial binding residue" evidence="8">
    <location>
        <position position="475"/>
    </location>
    <ligand>
        <name>heme</name>
        <dbReference type="ChEBI" id="CHEBI:30413"/>
    </ligand>
    <ligandPart>
        <name>Fe</name>
        <dbReference type="ChEBI" id="CHEBI:18248"/>
    </ligandPart>
</feature>
<reference evidence="9" key="1">
    <citation type="submission" date="2023-07" db="EMBL/GenBank/DDBJ databases">
        <title>Black Yeasts Isolated from many extreme environments.</title>
        <authorList>
            <person name="Coleine C."/>
            <person name="Stajich J.E."/>
            <person name="Selbmann L."/>
        </authorList>
    </citation>
    <scope>NUCLEOTIDE SEQUENCE</scope>
    <source>
        <strain evidence="9">CCFEE 5485</strain>
    </source>
</reference>
<evidence type="ECO:0000256" key="3">
    <source>
        <dbReference type="ARBA" id="ARBA00022617"/>
    </source>
</evidence>
<sequence length="544" mass="61734">MAVFGSFDNLSYPHLVLALLAAVVVHVVGTCTYRLHFHHLAKYPGPFWARLSVWPSYLQTVQGNRHVWLYELHQKYGPIVRYRPDAVVMNTPEAYRAIFGPNSNVKKTESYYRVWPHNINFINTWNVTNIEAHSRKRRVLNQAFSGRALRGAEPHIHTNVDRWLQLIKEKIVAGTEWTKSLNMAYEANYLVFEILGDLCFGKSFDMKEPGSDTKNIPDLMGSFLQLMHPIAYSPMAEWWLWMKPRGLDWLLTFAIPEDLKKWQMFVKNNLSERTKVEQQLVKSGKGEGAARKDFFHYLFDAKDPATGKAGYELNELYAVCEALTIAGSDTTAIVTAAMTFYLGCDPRIQDKLTTEIRRVFSSYDEIASGAKLQSCKYLKAVITETLRMAPPVPADLAREVMPGGSTVEGHFFPEDTKVSTCLYSLSYKPDVYEKPFVFRPERWLTDKEDPDSDPAEKVALADSGFCAFFTGNRGCVGMNMAWMEMKIVSAKLIYTFELSQDAADSVGGGSPSKPPGYQDPRVYQLFDAFVAMRDGPMVEFKLRA</sequence>
<dbReference type="GO" id="GO:0004497">
    <property type="term" value="F:monooxygenase activity"/>
    <property type="evidence" value="ECO:0007669"/>
    <property type="project" value="UniProtKB-KW"/>
</dbReference>
<comment type="caution">
    <text evidence="9">The sequence shown here is derived from an EMBL/GenBank/DDBJ whole genome shotgun (WGS) entry which is preliminary data.</text>
</comment>
<proteinExistence type="inferred from homology"/>
<comment type="similarity">
    <text evidence="2">Belongs to the cytochrome P450 family.</text>
</comment>
<accession>A0AAE1C5P3</accession>
<dbReference type="PANTHER" id="PTHR24305">
    <property type="entry name" value="CYTOCHROME P450"/>
    <property type="match status" value="1"/>
</dbReference>
<dbReference type="PANTHER" id="PTHR24305:SF237">
    <property type="entry name" value="CYTOCHROME P450 MONOOXYGENASE ATNE-RELATED"/>
    <property type="match status" value="1"/>
</dbReference>
<organism evidence="9 10">
    <name type="scientific">Recurvomyces mirabilis</name>
    <dbReference type="NCBI Taxonomy" id="574656"/>
    <lineage>
        <taxon>Eukaryota</taxon>
        <taxon>Fungi</taxon>
        <taxon>Dikarya</taxon>
        <taxon>Ascomycota</taxon>
        <taxon>Pezizomycotina</taxon>
        <taxon>Dothideomycetes</taxon>
        <taxon>Dothideomycetidae</taxon>
        <taxon>Mycosphaerellales</taxon>
        <taxon>Teratosphaeriaceae</taxon>
        <taxon>Recurvomyces</taxon>
    </lineage>
</organism>
<evidence type="ECO:0000256" key="8">
    <source>
        <dbReference type="PIRSR" id="PIRSR602401-1"/>
    </source>
</evidence>
<dbReference type="InterPro" id="IPR001128">
    <property type="entry name" value="Cyt_P450"/>
</dbReference>
<gene>
    <name evidence="9" type="ORF">LTR78_001443</name>
</gene>
<dbReference type="InterPro" id="IPR002401">
    <property type="entry name" value="Cyt_P450_E_grp-I"/>
</dbReference>